<evidence type="ECO:0000313" key="8">
    <source>
        <dbReference type="Proteomes" id="UP000179157"/>
    </source>
</evidence>
<dbReference type="GO" id="GO:0006207">
    <property type="term" value="P:'de novo' pyrimidine nucleobase biosynthetic process"/>
    <property type="evidence" value="ECO:0007669"/>
    <property type="project" value="InterPro"/>
</dbReference>
<dbReference type="Pfam" id="PF02748">
    <property type="entry name" value="PyrI_C"/>
    <property type="match status" value="1"/>
</dbReference>
<dbReference type="GO" id="GO:0016740">
    <property type="term" value="F:transferase activity"/>
    <property type="evidence" value="ECO:0007669"/>
    <property type="project" value="UniProtKB-KW"/>
</dbReference>
<dbReference type="InterPro" id="IPR020542">
    <property type="entry name" value="Asp_carbamoyltrfase_reg_C"/>
</dbReference>
<dbReference type="InterPro" id="IPR020545">
    <property type="entry name" value="Asp_carbamoyltransf_reg_N"/>
</dbReference>
<dbReference type="GO" id="GO:0006221">
    <property type="term" value="P:pyrimidine nucleotide biosynthetic process"/>
    <property type="evidence" value="ECO:0007669"/>
    <property type="project" value="UniProtKB-UniRule"/>
</dbReference>
<dbReference type="InterPro" id="IPR002801">
    <property type="entry name" value="Asp_carbamoylTrfase_reg"/>
</dbReference>
<feature type="domain" description="Aspartate carbamoyltransferase regulatory subunit N-terminal" evidence="5">
    <location>
        <begin position="4"/>
        <end position="95"/>
    </location>
</feature>
<dbReference type="PANTHER" id="PTHR35805:SF1">
    <property type="entry name" value="ASPARTATE CARBAMOYLTRANSFERASE REGULATORY CHAIN"/>
    <property type="match status" value="1"/>
</dbReference>
<dbReference type="GO" id="GO:0009347">
    <property type="term" value="C:aspartate carbamoyltransferase complex"/>
    <property type="evidence" value="ECO:0007669"/>
    <property type="project" value="InterPro"/>
</dbReference>
<comment type="cofactor">
    <cofactor evidence="4">
        <name>Zn(2+)</name>
        <dbReference type="ChEBI" id="CHEBI:29105"/>
    </cofactor>
    <text evidence="4">Binds 1 zinc ion per subunit.</text>
</comment>
<dbReference type="AlphaFoldDB" id="A0A1F5V2N6"/>
<evidence type="ECO:0000313" key="7">
    <source>
        <dbReference type="EMBL" id="OGF57656.1"/>
    </source>
</evidence>
<comment type="similarity">
    <text evidence="4">Belongs to the PyrI family.</text>
</comment>
<sequence>MAELKVSKVKRGTVIDHIRAGMAPAVLRILGIDRGFSDVVVVAMNVKSSQLGSKDIVKVENQILDEETLKKISIIAPQATINIVKEFEIVEKRGVSLPKELRGILKCPNRNCITNAAEKVESFFVCKQENPIEFRCHYCEELVEAERAELIL</sequence>
<dbReference type="SUPFAM" id="SSF57825">
    <property type="entry name" value="Aspartate carbamoyltransferase, Regulatory-chain, C-terminal domain"/>
    <property type="match status" value="1"/>
</dbReference>
<evidence type="ECO:0000256" key="2">
    <source>
        <dbReference type="ARBA" id="ARBA00022833"/>
    </source>
</evidence>
<feature type="binding site" evidence="4">
    <location>
        <position position="139"/>
    </location>
    <ligand>
        <name>Zn(2+)</name>
        <dbReference type="ChEBI" id="CHEBI:29105"/>
    </ligand>
</feature>
<keyword evidence="7" id="KW-0808">Transferase</keyword>
<proteinExistence type="inferred from homology"/>
<feature type="binding site" evidence="4">
    <location>
        <position position="107"/>
    </location>
    <ligand>
        <name>Zn(2+)</name>
        <dbReference type="ChEBI" id="CHEBI:29105"/>
    </ligand>
</feature>
<evidence type="ECO:0000256" key="1">
    <source>
        <dbReference type="ARBA" id="ARBA00022723"/>
    </source>
</evidence>
<evidence type="ECO:0000256" key="3">
    <source>
        <dbReference type="ARBA" id="ARBA00022975"/>
    </source>
</evidence>
<gene>
    <name evidence="4" type="primary">pyrI</name>
    <name evidence="7" type="ORF">A2Z21_02795</name>
</gene>
<dbReference type="Gene3D" id="2.30.30.20">
    <property type="entry name" value="Aspartate carbamoyltransferase regulatory subunit, C-terminal domain"/>
    <property type="match status" value="1"/>
</dbReference>
<dbReference type="HAMAP" id="MF_00002">
    <property type="entry name" value="Asp_carb_tr_reg"/>
    <property type="match status" value="1"/>
</dbReference>
<comment type="caution">
    <text evidence="7">The sequence shown here is derived from an EMBL/GenBank/DDBJ whole genome shotgun (WGS) entry which is preliminary data.</text>
</comment>
<keyword evidence="1 4" id="KW-0479">Metal-binding</keyword>
<comment type="function">
    <text evidence="4">Involved in allosteric regulation of aspartate carbamoyltransferase.</text>
</comment>
<keyword evidence="3 4" id="KW-0665">Pyrimidine biosynthesis</keyword>
<name>A0A1F5V2N6_FRAXR</name>
<evidence type="ECO:0000259" key="5">
    <source>
        <dbReference type="Pfam" id="PF01948"/>
    </source>
</evidence>
<dbReference type="GO" id="GO:0046872">
    <property type="term" value="F:metal ion binding"/>
    <property type="evidence" value="ECO:0007669"/>
    <property type="project" value="UniProtKB-KW"/>
</dbReference>
<feature type="domain" description="Aspartate carbamoyltransferase regulatory subunit C-terminal" evidence="6">
    <location>
        <begin position="101"/>
        <end position="145"/>
    </location>
</feature>
<dbReference type="Proteomes" id="UP000179157">
    <property type="component" value="Unassembled WGS sequence"/>
</dbReference>
<dbReference type="EMBL" id="MFGX01000007">
    <property type="protein sequence ID" value="OGF57656.1"/>
    <property type="molecule type" value="Genomic_DNA"/>
</dbReference>
<protein>
    <recommendedName>
        <fullName evidence="4">Aspartate carbamoyltransferase regulatory chain</fullName>
    </recommendedName>
</protein>
<organism evidence="7 8">
    <name type="scientific">Fraserbacteria sp. (strain RBG_16_55_9)</name>
    <dbReference type="NCBI Taxonomy" id="1817864"/>
    <lineage>
        <taxon>Bacteria</taxon>
        <taxon>Candidatus Fraseribacteriota</taxon>
    </lineage>
</organism>
<dbReference type="Pfam" id="PF01948">
    <property type="entry name" value="PyrI"/>
    <property type="match status" value="1"/>
</dbReference>
<accession>A0A1F5V2N6</accession>
<dbReference type="InterPro" id="IPR036793">
    <property type="entry name" value="Asp_carbatrfase_reg_N_sf"/>
</dbReference>
<evidence type="ECO:0000256" key="4">
    <source>
        <dbReference type="HAMAP-Rule" id="MF_00002"/>
    </source>
</evidence>
<dbReference type="InterPro" id="IPR036792">
    <property type="entry name" value="Asp_carbatrfase_reg_C_sf"/>
</dbReference>
<comment type="subunit">
    <text evidence="4">Contains catalytic and regulatory chains.</text>
</comment>
<dbReference type="PANTHER" id="PTHR35805">
    <property type="entry name" value="ASPARTATE CARBAMOYLTRANSFERASE REGULATORY CHAIN"/>
    <property type="match status" value="1"/>
</dbReference>
<feature type="binding site" evidence="4">
    <location>
        <position position="112"/>
    </location>
    <ligand>
        <name>Zn(2+)</name>
        <dbReference type="ChEBI" id="CHEBI:29105"/>
    </ligand>
</feature>
<dbReference type="STRING" id="1817864.A2Z21_02795"/>
<keyword evidence="2 4" id="KW-0862">Zinc</keyword>
<feature type="binding site" evidence="4">
    <location>
        <position position="136"/>
    </location>
    <ligand>
        <name>Zn(2+)</name>
        <dbReference type="ChEBI" id="CHEBI:29105"/>
    </ligand>
</feature>
<reference evidence="7 8" key="1">
    <citation type="journal article" date="2016" name="Nat. Commun.">
        <title>Thousands of microbial genomes shed light on interconnected biogeochemical processes in an aquifer system.</title>
        <authorList>
            <person name="Anantharaman K."/>
            <person name="Brown C.T."/>
            <person name="Hug L.A."/>
            <person name="Sharon I."/>
            <person name="Castelle C.J."/>
            <person name="Probst A.J."/>
            <person name="Thomas B.C."/>
            <person name="Singh A."/>
            <person name="Wilkins M.J."/>
            <person name="Karaoz U."/>
            <person name="Brodie E.L."/>
            <person name="Williams K.H."/>
            <person name="Hubbard S.S."/>
            <person name="Banfield J.F."/>
        </authorList>
    </citation>
    <scope>NUCLEOTIDE SEQUENCE [LARGE SCALE GENOMIC DNA]</scope>
    <source>
        <strain evidence="8">RBG_16_55_9</strain>
    </source>
</reference>
<dbReference type="Gene3D" id="3.30.70.140">
    <property type="entry name" value="Aspartate carbamoyltransferase regulatory subunit, N-terminal domain"/>
    <property type="match status" value="1"/>
</dbReference>
<dbReference type="SUPFAM" id="SSF54893">
    <property type="entry name" value="Aspartate carbamoyltransferase, Regulatory-chain, N-terminal domain"/>
    <property type="match status" value="1"/>
</dbReference>
<evidence type="ECO:0000259" key="6">
    <source>
        <dbReference type="Pfam" id="PF02748"/>
    </source>
</evidence>
<dbReference type="NCBIfam" id="TIGR00240">
    <property type="entry name" value="ATCase_reg"/>
    <property type="match status" value="1"/>
</dbReference>